<feature type="transmembrane region" description="Helical" evidence="6">
    <location>
        <begin position="30"/>
        <end position="49"/>
    </location>
</feature>
<evidence type="ECO:0000256" key="6">
    <source>
        <dbReference type="SAM" id="Phobius"/>
    </source>
</evidence>
<dbReference type="EMBL" id="JADIMO010000087">
    <property type="protein sequence ID" value="MBO8445414.1"/>
    <property type="molecule type" value="Genomic_DNA"/>
</dbReference>
<dbReference type="GO" id="GO:0140359">
    <property type="term" value="F:ABC-type transporter activity"/>
    <property type="evidence" value="ECO:0007669"/>
    <property type="project" value="InterPro"/>
</dbReference>
<keyword evidence="2" id="KW-1003">Cell membrane</keyword>
<reference evidence="8" key="1">
    <citation type="submission" date="2020-10" db="EMBL/GenBank/DDBJ databases">
        <authorList>
            <person name="Gilroy R."/>
        </authorList>
    </citation>
    <scope>NUCLEOTIDE SEQUENCE</scope>
    <source>
        <strain evidence="8">D5-748</strain>
    </source>
</reference>
<reference evidence="8" key="2">
    <citation type="journal article" date="2021" name="PeerJ">
        <title>Extensive microbial diversity within the chicken gut microbiome revealed by metagenomics and culture.</title>
        <authorList>
            <person name="Gilroy R."/>
            <person name="Ravi A."/>
            <person name="Getino M."/>
            <person name="Pursley I."/>
            <person name="Horton D.L."/>
            <person name="Alikhan N.F."/>
            <person name="Baker D."/>
            <person name="Gharbi K."/>
            <person name="Hall N."/>
            <person name="Watson M."/>
            <person name="Adriaenssens E.M."/>
            <person name="Foster-Nyarko E."/>
            <person name="Jarju S."/>
            <person name="Secka A."/>
            <person name="Antonio M."/>
            <person name="Oren A."/>
            <person name="Chaudhuri R.R."/>
            <person name="La Ragione R."/>
            <person name="Hildebrand F."/>
            <person name="Pallen M.J."/>
        </authorList>
    </citation>
    <scope>NUCLEOTIDE SEQUENCE</scope>
    <source>
        <strain evidence="8">D5-748</strain>
    </source>
</reference>
<evidence type="ECO:0000256" key="4">
    <source>
        <dbReference type="ARBA" id="ARBA00022989"/>
    </source>
</evidence>
<gene>
    <name evidence="8" type="ORF">IAC23_06955</name>
</gene>
<dbReference type="InterPro" id="IPR051449">
    <property type="entry name" value="ABC-2_transporter_component"/>
</dbReference>
<dbReference type="AlphaFoldDB" id="A0A9D9ECU3"/>
<feature type="transmembrane region" description="Helical" evidence="6">
    <location>
        <begin position="282"/>
        <end position="303"/>
    </location>
</feature>
<feature type="transmembrane region" description="Helical" evidence="6">
    <location>
        <begin position="373"/>
        <end position="390"/>
    </location>
</feature>
<evidence type="ECO:0000259" key="7">
    <source>
        <dbReference type="Pfam" id="PF12698"/>
    </source>
</evidence>
<evidence type="ECO:0000256" key="3">
    <source>
        <dbReference type="ARBA" id="ARBA00022692"/>
    </source>
</evidence>
<feature type="transmembrane region" description="Helical" evidence="6">
    <location>
        <begin position="310"/>
        <end position="330"/>
    </location>
</feature>
<dbReference type="InterPro" id="IPR036259">
    <property type="entry name" value="MFS_trans_sf"/>
</dbReference>
<feature type="transmembrane region" description="Helical" evidence="6">
    <location>
        <begin position="196"/>
        <end position="218"/>
    </location>
</feature>
<dbReference type="Pfam" id="PF12698">
    <property type="entry name" value="ABC2_membrane_3"/>
    <property type="match status" value="1"/>
</dbReference>
<keyword evidence="4 6" id="KW-1133">Transmembrane helix</keyword>
<evidence type="ECO:0000256" key="1">
    <source>
        <dbReference type="ARBA" id="ARBA00004651"/>
    </source>
</evidence>
<dbReference type="GO" id="GO:0005886">
    <property type="term" value="C:plasma membrane"/>
    <property type="evidence" value="ECO:0007669"/>
    <property type="project" value="UniProtKB-SubCell"/>
</dbReference>
<proteinExistence type="predicted"/>
<accession>A0A9D9ECU3</accession>
<dbReference type="PANTHER" id="PTHR30294:SF46">
    <property type="entry name" value="ABC TRANSPORTER PERMEASE"/>
    <property type="match status" value="1"/>
</dbReference>
<keyword evidence="3 6" id="KW-0812">Transmembrane</keyword>
<dbReference type="Gene3D" id="3.40.1710.10">
    <property type="entry name" value="abc type-2 transporter like domain"/>
    <property type="match status" value="1"/>
</dbReference>
<evidence type="ECO:0000256" key="5">
    <source>
        <dbReference type="ARBA" id="ARBA00023136"/>
    </source>
</evidence>
<feature type="domain" description="ABC-2 type transporter transmembrane" evidence="7">
    <location>
        <begin position="31"/>
        <end position="384"/>
    </location>
</feature>
<dbReference type="InterPro" id="IPR013525">
    <property type="entry name" value="ABC2_TM"/>
</dbReference>
<protein>
    <submittedName>
        <fullName evidence="8">ABC transporter permease</fullName>
    </submittedName>
</protein>
<comment type="caution">
    <text evidence="8">The sequence shown here is derived from an EMBL/GenBank/DDBJ whole genome shotgun (WGS) entry which is preliminary data.</text>
</comment>
<dbReference type="SUPFAM" id="SSF103473">
    <property type="entry name" value="MFS general substrate transporter"/>
    <property type="match status" value="1"/>
</dbReference>
<name>A0A9D9ECU3_9BACT</name>
<keyword evidence="5 6" id="KW-0472">Membrane</keyword>
<sequence>MKRLKYIRQWLSDWNAIFINELRMIFSDSGVLIIFFLAGFVYPVLYNLIYGEGVLNGMPVAVVDRSGGTGSRRFIREMDATRELDVAYRCTDMAEAEGLFMERKVNGIVMFPEDYDDRLAAMEPAVISTYADMSSFLYYKNLTMATGNVMISEMHDIQEKRFSAAGYGDRQTDQAVKPIKTEAVIPYNGTFSYTLFFIPAVLMIILQQTMFFGVSMLAGTMREQNHSFALMPDRLKGRGINRTVLGRGTAYWLIYIIMGIYTAVLIPRLFHLPQNGNPGDIFILLLAYIPACIVFSFTFSTFIRRRETAFVIFLFITPICLFLTGCSWPASNFPLFWKLFSCIFPSTFASRAFVNISSAGADLAMAGPQIRGLAAQTAVYYFLSCTAVYLENRKLKNWKLKNRKRNG</sequence>
<organism evidence="8 9">
    <name type="scientific">Candidatus Cryptobacteroides merdavium</name>
    <dbReference type="NCBI Taxonomy" id="2840769"/>
    <lineage>
        <taxon>Bacteria</taxon>
        <taxon>Pseudomonadati</taxon>
        <taxon>Bacteroidota</taxon>
        <taxon>Bacteroidia</taxon>
        <taxon>Bacteroidales</taxon>
        <taxon>Candidatus Cryptobacteroides</taxon>
    </lineage>
</organism>
<dbReference type="Proteomes" id="UP000823619">
    <property type="component" value="Unassembled WGS sequence"/>
</dbReference>
<evidence type="ECO:0000313" key="8">
    <source>
        <dbReference type="EMBL" id="MBO8445414.1"/>
    </source>
</evidence>
<evidence type="ECO:0000256" key="2">
    <source>
        <dbReference type="ARBA" id="ARBA00022475"/>
    </source>
</evidence>
<evidence type="ECO:0000313" key="9">
    <source>
        <dbReference type="Proteomes" id="UP000823619"/>
    </source>
</evidence>
<comment type="subcellular location">
    <subcellularLocation>
        <location evidence="1">Cell membrane</location>
        <topology evidence="1">Multi-pass membrane protein</topology>
    </subcellularLocation>
</comment>
<feature type="transmembrane region" description="Helical" evidence="6">
    <location>
        <begin position="250"/>
        <end position="270"/>
    </location>
</feature>
<dbReference type="PANTHER" id="PTHR30294">
    <property type="entry name" value="MEMBRANE COMPONENT OF ABC TRANSPORTER YHHJ-RELATED"/>
    <property type="match status" value="1"/>
</dbReference>